<dbReference type="InterPro" id="IPR011701">
    <property type="entry name" value="MFS"/>
</dbReference>
<dbReference type="GO" id="GO:0031966">
    <property type="term" value="C:mitochondrial membrane"/>
    <property type="evidence" value="ECO:0007669"/>
    <property type="project" value="UniProtKB-ARBA"/>
</dbReference>
<evidence type="ECO:0000313" key="21">
    <source>
        <dbReference type="Proteomes" id="UP000324091"/>
    </source>
</evidence>
<evidence type="ECO:0000256" key="17">
    <source>
        <dbReference type="ARBA" id="ARBA00080886"/>
    </source>
</evidence>
<comment type="catalytic activity">
    <reaction evidence="12">
        <text>choline(out) = choline(in)</text>
        <dbReference type="Rhea" id="RHEA:32751"/>
        <dbReference type="ChEBI" id="CHEBI:15354"/>
    </reaction>
</comment>
<feature type="transmembrane region" description="Helical" evidence="18">
    <location>
        <begin position="127"/>
        <end position="147"/>
    </location>
</feature>
<reference evidence="20 21" key="1">
    <citation type="submission" date="2019-04" db="EMBL/GenBank/DDBJ databases">
        <title>Chromosome genome assembly for Takifugu flavidus.</title>
        <authorList>
            <person name="Xiao S."/>
        </authorList>
    </citation>
    <scope>NUCLEOTIDE SEQUENCE [LARGE SCALE GENOMIC DNA]</scope>
    <source>
        <strain evidence="20">HTHZ2018</strain>
        <tissue evidence="20">Muscle</tissue>
    </source>
</reference>
<dbReference type="Proteomes" id="UP000324091">
    <property type="component" value="Chromosome 19"/>
</dbReference>
<feature type="transmembrane region" description="Helical" evidence="18">
    <location>
        <begin position="470"/>
        <end position="489"/>
    </location>
</feature>
<dbReference type="FunFam" id="1.20.1250.20:FF:000184">
    <property type="entry name" value="Feline leukemia virus subgroup C receptor-related protein 1"/>
    <property type="match status" value="1"/>
</dbReference>
<name>A0A5C6NND2_9TELE</name>
<dbReference type="GO" id="GO:0020037">
    <property type="term" value="F:heme binding"/>
    <property type="evidence" value="ECO:0007669"/>
    <property type="project" value="TreeGrafter"/>
</dbReference>
<evidence type="ECO:0000256" key="5">
    <source>
        <dbReference type="ARBA" id="ARBA00022692"/>
    </source>
</evidence>
<evidence type="ECO:0000256" key="16">
    <source>
        <dbReference type="ARBA" id="ARBA00068050"/>
    </source>
</evidence>
<dbReference type="GO" id="GO:0097037">
    <property type="term" value="P:heme export"/>
    <property type="evidence" value="ECO:0007669"/>
    <property type="project" value="TreeGrafter"/>
</dbReference>
<dbReference type="AlphaFoldDB" id="A0A5C6NND2"/>
<dbReference type="GO" id="GO:0043249">
    <property type="term" value="P:erythrocyte maturation"/>
    <property type="evidence" value="ECO:0007669"/>
    <property type="project" value="UniProtKB-KW"/>
</dbReference>
<dbReference type="GO" id="GO:0015232">
    <property type="term" value="F:heme transmembrane transporter activity"/>
    <property type="evidence" value="ECO:0007669"/>
    <property type="project" value="TreeGrafter"/>
</dbReference>
<feature type="transmembrane region" description="Helical" evidence="18">
    <location>
        <begin position="377"/>
        <end position="399"/>
    </location>
</feature>
<evidence type="ECO:0000256" key="10">
    <source>
        <dbReference type="ARBA" id="ARBA00023180"/>
    </source>
</evidence>
<evidence type="ECO:0000313" key="20">
    <source>
        <dbReference type="EMBL" id="TWW68435.1"/>
    </source>
</evidence>
<protein>
    <recommendedName>
        <fullName evidence="16">Choline/ethanolamine transporter FLVCR1</fullName>
    </recommendedName>
    <alternativeName>
        <fullName evidence="17">Heme transporter FLVCR1</fullName>
    </alternativeName>
</protein>
<keyword evidence="10" id="KW-0325">Glycoprotein</keyword>
<keyword evidence="5 18" id="KW-0812">Transmembrane</keyword>
<evidence type="ECO:0000256" key="1">
    <source>
        <dbReference type="ARBA" id="ARBA00004651"/>
    </source>
</evidence>
<keyword evidence="7" id="KW-0265">Erythrocyte maturation</keyword>
<keyword evidence="3" id="KW-1003">Cell membrane</keyword>
<dbReference type="InterPro" id="IPR049680">
    <property type="entry name" value="FLVCR1-2_SLC49-like"/>
</dbReference>
<sequence>MVAGELVQEHLRADTGVSDDITVGRKTPELEGADQTLYGAAVACVARNAEDTDNEKQLPAEELEAMLPNRGEEEEKKVQTRLYRRRFAVLAVFSLYSLVNAFQWIQYSIITNVFTHFYGVTNDKVDWLSIVYMVVYVPLIFPATWLLDRRGLRLTALLGAGLNCAGAWLKCASVSRELFGLALTAQVICAVAQVFILGLPSRIASVWFGPREVSTACATAVLGNQFGTAIGFLLPPVLVPNTPEDPELMAHNIRVMFYITATVSTGLFLLAVAVIRDRPPIPPSHSQAVLPDSPPEDYSYKRSIFNLVRNKAFVLLLVSYGIMTGSFYSVSTLLNQMIMACYQNQELNAGRIGLTLVVAGMVGSVLCGVWLDYSKTFKITTLVVYIISFLGMIVFTFTLDLENISLVFFTAGALGFFMTGYLPLGFEFAVEITYPESEGTSSGLLNAFAQIFGMLFTLIQGKLTTDQSPLAGNLFLCVWIFMGIILTGISGDLPHVYSGAGSTVLLPCGTSPSSTTTACSGTAWYFKTDGHYTTVVSLGKVVKRLPQASRMSLDPNCSLVIRSIAVEDAGLYMCGQDGYHMTFMSVLKISEHPVPWEDEEVQLQCSLWRPADLGPCLLTSIRWVNETGAVLHGESEGHQADIQGDCSSFLNVTRQALHSTDYTCQLLDEHNYVTTEVVYTPDTGDRPCSSASR</sequence>
<dbReference type="Pfam" id="PF07686">
    <property type="entry name" value="V-set"/>
    <property type="match status" value="1"/>
</dbReference>
<keyword evidence="21" id="KW-1185">Reference proteome</keyword>
<comment type="similarity">
    <text evidence="14">Belongs to the major facilitator superfamily. Feline leukemia virus subgroup C receptor (TC 2.A.1.28.1) family.</text>
</comment>
<evidence type="ECO:0000256" key="14">
    <source>
        <dbReference type="ARBA" id="ARBA00046338"/>
    </source>
</evidence>
<keyword evidence="8 18" id="KW-0472">Membrane</keyword>
<evidence type="ECO:0000256" key="12">
    <source>
        <dbReference type="ARBA" id="ARBA00036811"/>
    </source>
</evidence>
<dbReference type="PANTHER" id="PTHR10924:SF2">
    <property type="entry name" value="HEME TRANSPORTER FLVCR1"/>
    <property type="match status" value="1"/>
</dbReference>
<organism evidence="20 21">
    <name type="scientific">Takifugu flavidus</name>
    <name type="common">sansaifugu</name>
    <dbReference type="NCBI Taxonomy" id="433684"/>
    <lineage>
        <taxon>Eukaryota</taxon>
        <taxon>Metazoa</taxon>
        <taxon>Chordata</taxon>
        <taxon>Craniata</taxon>
        <taxon>Vertebrata</taxon>
        <taxon>Euteleostomi</taxon>
        <taxon>Actinopterygii</taxon>
        <taxon>Neopterygii</taxon>
        <taxon>Teleostei</taxon>
        <taxon>Neoteleostei</taxon>
        <taxon>Acanthomorphata</taxon>
        <taxon>Eupercaria</taxon>
        <taxon>Tetraodontiformes</taxon>
        <taxon>Tetradontoidea</taxon>
        <taxon>Tetraodontidae</taxon>
        <taxon>Takifugu</taxon>
    </lineage>
</organism>
<dbReference type="PROSITE" id="PS50850">
    <property type="entry name" value="MFS"/>
    <property type="match status" value="1"/>
</dbReference>
<dbReference type="InterPro" id="IPR003599">
    <property type="entry name" value="Ig_sub"/>
</dbReference>
<dbReference type="GO" id="GO:0006839">
    <property type="term" value="P:mitochondrial transport"/>
    <property type="evidence" value="ECO:0007669"/>
    <property type="project" value="TreeGrafter"/>
</dbReference>
<comment type="catalytic activity">
    <reaction evidence="13">
        <text>ethanolamine(in) = ethanolamine(out)</text>
        <dbReference type="Rhea" id="RHEA:32747"/>
        <dbReference type="ChEBI" id="CHEBI:57603"/>
    </reaction>
</comment>
<feature type="transmembrane region" description="Helical" evidence="18">
    <location>
        <begin position="444"/>
        <end position="463"/>
    </location>
</feature>
<keyword evidence="4" id="KW-0597">Phosphoprotein</keyword>
<proteinExistence type="inferred from homology"/>
<evidence type="ECO:0000256" key="15">
    <source>
        <dbReference type="ARBA" id="ARBA00060240"/>
    </source>
</evidence>
<comment type="function">
    <text evidence="15">Uniporter that mediates the transport of extracellular choline and ethanolamine into cells, thereby playing a key role in phospholipid biosynthesis. Choline and ethanolamine are the precursors of phosphatidylcholine and phosphatidylethanolamine, respectively, the two most abundant phospholipids. Transport is not coupled with proton transport and is exclusively driven by the choline (or ethanolamine) gradient across the plasma membrane. Also acts as a heme b transporter that mediates heme efflux from the cytoplasm to the extracellular compartment.</text>
</comment>
<dbReference type="EMBL" id="RHFK02000011">
    <property type="protein sequence ID" value="TWW68435.1"/>
    <property type="molecule type" value="Genomic_DNA"/>
</dbReference>
<dbReference type="SMART" id="SM00409">
    <property type="entry name" value="IG"/>
    <property type="match status" value="1"/>
</dbReference>
<dbReference type="InterPro" id="IPR036179">
    <property type="entry name" value="Ig-like_dom_sf"/>
</dbReference>
<evidence type="ECO:0000256" key="11">
    <source>
        <dbReference type="ARBA" id="ARBA00035075"/>
    </source>
</evidence>
<feature type="transmembrane region" description="Helical" evidence="18">
    <location>
        <begin position="178"/>
        <end position="201"/>
    </location>
</feature>
<evidence type="ECO:0000256" key="2">
    <source>
        <dbReference type="ARBA" id="ARBA00022448"/>
    </source>
</evidence>
<dbReference type="GO" id="GO:0005886">
    <property type="term" value="C:plasma membrane"/>
    <property type="evidence" value="ECO:0007669"/>
    <property type="project" value="UniProtKB-SubCell"/>
</dbReference>
<comment type="catalytic activity">
    <reaction evidence="11">
        <text>heme b(in) = heme b(out)</text>
        <dbReference type="Rhea" id="RHEA:75443"/>
        <dbReference type="ChEBI" id="CHEBI:60344"/>
    </reaction>
</comment>
<comment type="subcellular location">
    <subcellularLocation>
        <location evidence="1">Cell membrane</location>
        <topology evidence="1">Multi-pass membrane protein</topology>
    </subcellularLocation>
</comment>
<evidence type="ECO:0000256" key="8">
    <source>
        <dbReference type="ARBA" id="ARBA00023136"/>
    </source>
</evidence>
<dbReference type="GO" id="GO:0006783">
    <property type="term" value="P:heme biosynthetic process"/>
    <property type="evidence" value="ECO:0007669"/>
    <property type="project" value="UniProtKB-ARBA"/>
</dbReference>
<feature type="transmembrane region" description="Helical" evidence="18">
    <location>
        <begin position="87"/>
        <end position="107"/>
    </location>
</feature>
<evidence type="ECO:0000256" key="3">
    <source>
        <dbReference type="ARBA" id="ARBA00022475"/>
    </source>
</evidence>
<accession>A0A5C6NND2</accession>
<evidence type="ECO:0000256" key="4">
    <source>
        <dbReference type="ARBA" id="ARBA00022553"/>
    </source>
</evidence>
<evidence type="ECO:0000256" key="7">
    <source>
        <dbReference type="ARBA" id="ARBA00023057"/>
    </source>
</evidence>
<evidence type="ECO:0000259" key="19">
    <source>
        <dbReference type="PROSITE" id="PS50850"/>
    </source>
</evidence>
<gene>
    <name evidence="20" type="ORF">D4764_19G0002330</name>
</gene>
<feature type="domain" description="Major facilitator superfamily (MFS) profile" evidence="19">
    <location>
        <begin position="89"/>
        <end position="495"/>
    </location>
</feature>
<evidence type="ECO:0000256" key="18">
    <source>
        <dbReference type="SAM" id="Phobius"/>
    </source>
</evidence>
<keyword evidence="2" id="KW-0813">Transport</keyword>
<feature type="transmembrane region" description="Helical" evidence="18">
    <location>
        <begin position="312"/>
        <end position="331"/>
    </location>
</feature>
<dbReference type="InterPro" id="IPR036259">
    <property type="entry name" value="MFS_trans_sf"/>
</dbReference>
<keyword evidence="9 20" id="KW-0675">Receptor</keyword>
<dbReference type="Gene3D" id="2.60.40.10">
    <property type="entry name" value="Immunoglobulins"/>
    <property type="match status" value="1"/>
</dbReference>
<dbReference type="Pfam" id="PF07690">
    <property type="entry name" value="MFS_1"/>
    <property type="match status" value="1"/>
</dbReference>
<keyword evidence="6 18" id="KW-1133">Transmembrane helix</keyword>
<dbReference type="SUPFAM" id="SSF48726">
    <property type="entry name" value="Immunoglobulin"/>
    <property type="match status" value="1"/>
</dbReference>
<evidence type="ECO:0000256" key="13">
    <source>
        <dbReference type="ARBA" id="ARBA00045087"/>
    </source>
</evidence>
<dbReference type="InterPro" id="IPR013106">
    <property type="entry name" value="Ig_V-set"/>
</dbReference>
<feature type="transmembrane region" description="Helical" evidence="18">
    <location>
        <begin position="352"/>
        <end position="371"/>
    </location>
</feature>
<comment type="caution">
    <text evidence="20">The sequence shown here is derived from an EMBL/GenBank/DDBJ whole genome shotgun (WGS) entry which is preliminary data.</text>
</comment>
<dbReference type="InterPro" id="IPR013783">
    <property type="entry name" value="Ig-like_fold"/>
</dbReference>
<evidence type="ECO:0000256" key="9">
    <source>
        <dbReference type="ARBA" id="ARBA00023170"/>
    </source>
</evidence>
<dbReference type="InterPro" id="IPR020846">
    <property type="entry name" value="MFS_dom"/>
</dbReference>
<feature type="transmembrane region" description="Helical" evidence="18">
    <location>
        <begin position="406"/>
        <end position="424"/>
    </location>
</feature>
<dbReference type="Gene3D" id="1.20.1250.20">
    <property type="entry name" value="MFS general substrate transporter like domains"/>
    <property type="match status" value="1"/>
</dbReference>
<evidence type="ECO:0000256" key="6">
    <source>
        <dbReference type="ARBA" id="ARBA00022989"/>
    </source>
</evidence>
<dbReference type="SUPFAM" id="SSF103473">
    <property type="entry name" value="MFS general substrate transporter"/>
    <property type="match status" value="1"/>
</dbReference>
<dbReference type="PANTHER" id="PTHR10924">
    <property type="entry name" value="MAJOR FACILITATOR SUPERFAMILY PROTEIN-RELATED"/>
    <property type="match status" value="1"/>
</dbReference>
<feature type="transmembrane region" description="Helical" evidence="18">
    <location>
        <begin position="255"/>
        <end position="275"/>
    </location>
</feature>